<feature type="domain" description="NAD(+) hydrolase ThsA Sir2/TIR-associating SLOG" evidence="1">
    <location>
        <begin position="220"/>
        <end position="277"/>
    </location>
</feature>
<protein>
    <recommendedName>
        <fullName evidence="1">NAD(+) hydrolase ThsA Sir2/TIR-associating SLOG domain-containing protein</fullName>
    </recommendedName>
</protein>
<dbReference type="EMBL" id="CP158165">
    <property type="protein sequence ID" value="XBV24727.1"/>
    <property type="molecule type" value="Genomic_DNA"/>
</dbReference>
<reference evidence="2" key="1">
    <citation type="submission" date="2024-06" db="EMBL/GenBank/DDBJ databases">
        <title>Kribbella sp. strain HUAS MG21 genome sequences.</title>
        <authorList>
            <person name="Mo P."/>
        </authorList>
    </citation>
    <scope>NUCLEOTIDE SEQUENCE</scope>
    <source>
        <strain evidence="2">HUAS MG21</strain>
    </source>
</reference>
<sequence>MTRRRVFDPGTVPASFWHRSDVQEALARRDVAQLFRRYLADFADCTQTQLALLTEHDRSDVSNWVRGTRHGQVSDINVLTRIAEGLCIPDNGRILMGLAPADALVSSVRDERELARGGEVTEQVRQRVDGSDSASTRIAICGSRAPGTSSAVIDAAVRSLARLVMVRRLLVNHGPVGVGIEVITHIADHYQPPGLRGAVAIFGRRNVILDAEYVLVIGGGSGTQAEADIAVSMGKRILPLGATGGSARAVYQQAMRSQRSSAWMSRDTRDTLTRCAEISERAAPDTIQQLTDDFVYTIEKLVDADEGDHA</sequence>
<dbReference type="InterPro" id="IPR041486">
    <property type="entry name" value="ThsA_STALD"/>
</dbReference>
<dbReference type="SUPFAM" id="SSF102405">
    <property type="entry name" value="MCP/YpsA-like"/>
    <property type="match status" value="1"/>
</dbReference>
<dbReference type="AlphaFoldDB" id="A0AAU7TD75"/>
<name>A0AAU7TD75_9ACTN</name>
<proteinExistence type="predicted"/>
<dbReference type="RefSeq" id="WP_350277547.1">
    <property type="nucleotide sequence ID" value="NZ_CP158165.1"/>
</dbReference>
<dbReference type="Pfam" id="PF18185">
    <property type="entry name" value="STALD"/>
    <property type="match status" value="1"/>
</dbReference>
<evidence type="ECO:0000313" key="2">
    <source>
        <dbReference type="EMBL" id="XBV24727.1"/>
    </source>
</evidence>
<organism evidence="2">
    <name type="scientific">Kribbella sp. HUAS MG21</name>
    <dbReference type="NCBI Taxonomy" id="3160966"/>
    <lineage>
        <taxon>Bacteria</taxon>
        <taxon>Bacillati</taxon>
        <taxon>Actinomycetota</taxon>
        <taxon>Actinomycetes</taxon>
        <taxon>Propionibacteriales</taxon>
        <taxon>Kribbellaceae</taxon>
        <taxon>Kribbella</taxon>
    </lineage>
</organism>
<evidence type="ECO:0000259" key="1">
    <source>
        <dbReference type="Pfam" id="PF18185"/>
    </source>
</evidence>
<gene>
    <name evidence="2" type="ORF">ABN611_40040</name>
</gene>
<accession>A0AAU7TD75</accession>